<keyword evidence="2" id="KW-1185">Reference proteome</keyword>
<name>A0AA35VLF8_9HYPO</name>
<gene>
    <name evidence="1" type="ORF">CCHLO57077_00016719</name>
</gene>
<dbReference type="EMBL" id="CABFNP030001359">
    <property type="protein sequence ID" value="CAI6101039.1"/>
    <property type="molecule type" value="Genomic_DNA"/>
</dbReference>
<dbReference type="PANTHER" id="PTHR43040">
    <property type="entry name" value="RIBONUCLEASE D"/>
    <property type="match status" value="1"/>
</dbReference>
<proteinExistence type="predicted"/>
<dbReference type="Proteomes" id="UP001160390">
    <property type="component" value="Unassembled WGS sequence"/>
</dbReference>
<sequence length="200" mass="22815">MNASHSTKPPKYGDSGPASLRSILESKSIPKVGFDIRAASKLLFRDFNVSLNGIYDLQLMELASRDRHQSKKHLAGFAKCVDQDVPKSKATKCRWLQPDDSTNMHLFNTLGRAPYMKRVELYPALWEVYRQRLSLPGQAFWLSSARLESWQRVQDSKRGKSLGPMCWWDSELLESTMESWNEGIFTEHMAGGCELNEDAE</sequence>
<reference evidence="1" key="1">
    <citation type="submission" date="2023-01" db="EMBL/GenBank/DDBJ databases">
        <authorList>
            <person name="Piombo E."/>
        </authorList>
    </citation>
    <scope>NUCLEOTIDE SEQUENCE</scope>
</reference>
<evidence type="ECO:0000313" key="1">
    <source>
        <dbReference type="EMBL" id="CAI6101039.1"/>
    </source>
</evidence>
<dbReference type="Gene3D" id="3.30.420.10">
    <property type="entry name" value="Ribonuclease H-like superfamily/Ribonuclease H"/>
    <property type="match status" value="1"/>
</dbReference>
<dbReference type="PANTHER" id="PTHR43040:SF1">
    <property type="entry name" value="RIBONUCLEASE D"/>
    <property type="match status" value="1"/>
</dbReference>
<dbReference type="InterPro" id="IPR036397">
    <property type="entry name" value="RNaseH_sf"/>
</dbReference>
<evidence type="ECO:0000313" key="2">
    <source>
        <dbReference type="Proteomes" id="UP001160390"/>
    </source>
</evidence>
<comment type="caution">
    <text evidence="1">The sequence shown here is derived from an EMBL/GenBank/DDBJ whole genome shotgun (WGS) entry which is preliminary data.</text>
</comment>
<dbReference type="SUPFAM" id="SSF53098">
    <property type="entry name" value="Ribonuclease H-like"/>
    <property type="match status" value="1"/>
</dbReference>
<dbReference type="InterPro" id="IPR012337">
    <property type="entry name" value="RNaseH-like_sf"/>
</dbReference>
<protein>
    <recommendedName>
        <fullName evidence="3">3'-5' exonuclease domain-containing protein</fullName>
    </recommendedName>
</protein>
<dbReference type="GO" id="GO:0003676">
    <property type="term" value="F:nucleic acid binding"/>
    <property type="evidence" value="ECO:0007669"/>
    <property type="project" value="InterPro"/>
</dbReference>
<dbReference type="AlphaFoldDB" id="A0AA35VLF8"/>
<evidence type="ECO:0008006" key="3">
    <source>
        <dbReference type="Google" id="ProtNLM"/>
    </source>
</evidence>
<organism evidence="1 2">
    <name type="scientific">Clonostachys chloroleuca</name>
    <dbReference type="NCBI Taxonomy" id="1926264"/>
    <lineage>
        <taxon>Eukaryota</taxon>
        <taxon>Fungi</taxon>
        <taxon>Dikarya</taxon>
        <taxon>Ascomycota</taxon>
        <taxon>Pezizomycotina</taxon>
        <taxon>Sordariomycetes</taxon>
        <taxon>Hypocreomycetidae</taxon>
        <taxon>Hypocreales</taxon>
        <taxon>Bionectriaceae</taxon>
        <taxon>Clonostachys</taxon>
    </lineage>
</organism>
<accession>A0AA35VLF8</accession>